<evidence type="ECO:0000256" key="7">
    <source>
        <dbReference type="PIRNR" id="PIRNR003107"/>
    </source>
</evidence>
<comment type="function">
    <text evidence="7">Plays a role in the regulation of phosphate uptake.</text>
</comment>
<dbReference type="NCBIfam" id="TIGR02135">
    <property type="entry name" value="phoU_full"/>
    <property type="match status" value="1"/>
</dbReference>
<dbReference type="AlphaFoldDB" id="A0A140L1H7"/>
<evidence type="ECO:0000256" key="5">
    <source>
        <dbReference type="ARBA" id="ARBA00022490"/>
    </source>
</evidence>
<dbReference type="STRING" id="520762.AN619_23850"/>
<dbReference type="PIRSF" id="PIRSF003107">
    <property type="entry name" value="PhoU"/>
    <property type="match status" value="1"/>
</dbReference>
<dbReference type="InterPro" id="IPR028366">
    <property type="entry name" value="PhoU"/>
</dbReference>
<sequence length="216" mass="24853">MREHFLKELEILKMMFLQMGEKVQEVICKAVESLKEQNLEKARWAIQLDDEVDKLEREIENKCMSLIALQQPIAKDLRRIGAILKGITDMERIGDYGVNIAKITLSIGNEKLIKPLIDIPKMATIIETMLQNSIESFMKEDIHMAKKTAEIDEAVDHLYKDIYEELHNILSQNPMGANQATSLLLVARYLERIADHTVNICERTIFMVTGDRVEIN</sequence>
<evidence type="ECO:0000313" key="9">
    <source>
        <dbReference type="EMBL" id="KXG74402.1"/>
    </source>
</evidence>
<gene>
    <name evidence="9" type="ORF">AN619_23850</name>
</gene>
<dbReference type="GO" id="GO:0005737">
    <property type="term" value="C:cytoplasm"/>
    <property type="evidence" value="ECO:0007669"/>
    <property type="project" value="UniProtKB-SubCell"/>
</dbReference>
<dbReference type="Gene3D" id="1.20.58.220">
    <property type="entry name" value="Phosphate transport system protein phou homolog 2, domain 2"/>
    <property type="match status" value="1"/>
</dbReference>
<keyword evidence="5 7" id="KW-0963">Cytoplasm</keyword>
<dbReference type="InterPro" id="IPR026022">
    <property type="entry name" value="PhoU_dom"/>
</dbReference>
<dbReference type="EMBL" id="LOEE01000055">
    <property type="protein sequence ID" value="KXG74402.1"/>
    <property type="molecule type" value="Genomic_DNA"/>
</dbReference>
<keyword evidence="4 7" id="KW-0813">Transport</keyword>
<dbReference type="Proteomes" id="UP000070456">
    <property type="component" value="Unassembled WGS sequence"/>
</dbReference>
<name>A0A140L1H7_9FIRM</name>
<evidence type="ECO:0000256" key="2">
    <source>
        <dbReference type="ARBA" id="ARBA00008107"/>
    </source>
</evidence>
<protein>
    <recommendedName>
        <fullName evidence="7">Phosphate-specific transport system accessory protein PhoU</fullName>
    </recommendedName>
</protein>
<organism evidence="9 10">
    <name type="scientific">Thermotalea metallivorans</name>
    <dbReference type="NCBI Taxonomy" id="520762"/>
    <lineage>
        <taxon>Bacteria</taxon>
        <taxon>Bacillati</taxon>
        <taxon>Bacillota</taxon>
        <taxon>Clostridia</taxon>
        <taxon>Peptostreptococcales</taxon>
        <taxon>Thermotaleaceae</taxon>
        <taxon>Thermotalea</taxon>
    </lineage>
</organism>
<proteinExistence type="inferred from homology"/>
<comment type="subunit">
    <text evidence="3 7">Homodimer.</text>
</comment>
<feature type="domain" description="PhoU" evidence="8">
    <location>
        <begin position="119"/>
        <end position="204"/>
    </location>
</feature>
<comment type="subcellular location">
    <subcellularLocation>
        <location evidence="1 7">Cytoplasm</location>
    </subcellularLocation>
</comment>
<dbReference type="GO" id="GO:0006817">
    <property type="term" value="P:phosphate ion transport"/>
    <property type="evidence" value="ECO:0007669"/>
    <property type="project" value="UniProtKB-KW"/>
</dbReference>
<evidence type="ECO:0000259" key="8">
    <source>
        <dbReference type="Pfam" id="PF01895"/>
    </source>
</evidence>
<dbReference type="SUPFAM" id="SSF109755">
    <property type="entry name" value="PhoU-like"/>
    <property type="match status" value="1"/>
</dbReference>
<evidence type="ECO:0000256" key="3">
    <source>
        <dbReference type="ARBA" id="ARBA00011738"/>
    </source>
</evidence>
<reference evidence="9 10" key="1">
    <citation type="submission" date="2015-12" db="EMBL/GenBank/DDBJ databases">
        <title>Draft genome sequence of the thermoanaerobe Thermotalea metallivorans, an isolate from the runoff channel of the Great Artesian Basin, Australia.</title>
        <authorList>
            <person name="Patel B.K."/>
        </authorList>
    </citation>
    <scope>NUCLEOTIDE SEQUENCE [LARGE SCALE GENOMIC DNA]</scope>
    <source>
        <strain evidence="9 10">B2-1</strain>
    </source>
</reference>
<keyword evidence="10" id="KW-1185">Reference proteome</keyword>
<evidence type="ECO:0000256" key="4">
    <source>
        <dbReference type="ARBA" id="ARBA00022448"/>
    </source>
</evidence>
<evidence type="ECO:0000256" key="1">
    <source>
        <dbReference type="ARBA" id="ARBA00004496"/>
    </source>
</evidence>
<dbReference type="GO" id="GO:0030643">
    <property type="term" value="P:intracellular phosphate ion homeostasis"/>
    <property type="evidence" value="ECO:0007669"/>
    <property type="project" value="InterPro"/>
</dbReference>
<evidence type="ECO:0000256" key="6">
    <source>
        <dbReference type="ARBA" id="ARBA00022592"/>
    </source>
</evidence>
<dbReference type="InterPro" id="IPR038078">
    <property type="entry name" value="PhoU-like_sf"/>
</dbReference>
<dbReference type="PANTHER" id="PTHR42930">
    <property type="entry name" value="PHOSPHATE-SPECIFIC TRANSPORT SYSTEM ACCESSORY PROTEIN PHOU"/>
    <property type="match status" value="1"/>
</dbReference>
<feature type="domain" description="PhoU" evidence="8">
    <location>
        <begin position="17"/>
        <end position="103"/>
    </location>
</feature>
<dbReference type="Pfam" id="PF01895">
    <property type="entry name" value="PhoU"/>
    <property type="match status" value="2"/>
</dbReference>
<dbReference type="PANTHER" id="PTHR42930:SF3">
    <property type="entry name" value="PHOSPHATE-SPECIFIC TRANSPORT SYSTEM ACCESSORY PROTEIN PHOU"/>
    <property type="match status" value="1"/>
</dbReference>
<dbReference type="PATRIC" id="fig|520762.4.peg.2628"/>
<evidence type="ECO:0000313" key="10">
    <source>
        <dbReference type="Proteomes" id="UP000070456"/>
    </source>
</evidence>
<dbReference type="RefSeq" id="WP_068557218.1">
    <property type="nucleotide sequence ID" value="NZ_LOEE01000055.1"/>
</dbReference>
<accession>A0A140L1H7</accession>
<keyword evidence="6 7" id="KW-0592">Phosphate transport</keyword>
<comment type="caution">
    <text evidence="9">The sequence shown here is derived from an EMBL/GenBank/DDBJ whole genome shotgun (WGS) entry which is preliminary data.</text>
</comment>
<dbReference type="GO" id="GO:0045936">
    <property type="term" value="P:negative regulation of phosphate metabolic process"/>
    <property type="evidence" value="ECO:0007669"/>
    <property type="project" value="InterPro"/>
</dbReference>
<comment type="similarity">
    <text evidence="2 7">Belongs to the PhoU family.</text>
</comment>
<dbReference type="FunFam" id="1.20.58.220:FF:000004">
    <property type="entry name" value="Phosphate-specific transport system accessory protein PhoU"/>
    <property type="match status" value="1"/>
</dbReference>
<dbReference type="OrthoDB" id="9814256at2"/>